<dbReference type="GeneID" id="36583959"/>
<evidence type="ECO:0000256" key="3">
    <source>
        <dbReference type="ARBA" id="ARBA00022989"/>
    </source>
</evidence>
<reference evidence="9 10" key="1">
    <citation type="submission" date="2016-04" db="EMBL/GenBank/DDBJ databases">
        <title>A degradative enzymes factory behind the ericoid mycorrhizal symbiosis.</title>
        <authorList>
            <consortium name="DOE Joint Genome Institute"/>
            <person name="Martino E."/>
            <person name="Morin E."/>
            <person name="Grelet G."/>
            <person name="Kuo A."/>
            <person name="Kohler A."/>
            <person name="Daghino S."/>
            <person name="Barry K."/>
            <person name="Choi C."/>
            <person name="Cichocki N."/>
            <person name="Clum A."/>
            <person name="Copeland A."/>
            <person name="Hainaut M."/>
            <person name="Haridas S."/>
            <person name="Labutti K."/>
            <person name="Lindquist E."/>
            <person name="Lipzen A."/>
            <person name="Khouja H.-R."/>
            <person name="Murat C."/>
            <person name="Ohm R."/>
            <person name="Olson A."/>
            <person name="Spatafora J."/>
            <person name="Veneault-Fourrey C."/>
            <person name="Henrissat B."/>
            <person name="Grigoriev I."/>
            <person name="Martin F."/>
            <person name="Perotto S."/>
        </authorList>
    </citation>
    <scope>NUCLEOTIDE SEQUENCE [LARGE SCALE GENOMIC DNA]</scope>
    <source>
        <strain evidence="9 10">E</strain>
    </source>
</reference>
<feature type="domain" description="Rhodopsin" evidence="8">
    <location>
        <begin position="25"/>
        <end position="260"/>
    </location>
</feature>
<proteinExistence type="inferred from homology"/>
<dbReference type="InterPro" id="IPR049326">
    <property type="entry name" value="Rhodopsin_dom_fungi"/>
</dbReference>
<evidence type="ECO:0000256" key="2">
    <source>
        <dbReference type="ARBA" id="ARBA00022692"/>
    </source>
</evidence>
<evidence type="ECO:0000256" key="6">
    <source>
        <dbReference type="SAM" id="MobiDB-lite"/>
    </source>
</evidence>
<dbReference type="PANTHER" id="PTHR33048:SF108">
    <property type="entry name" value="INTEGRAL MEMBRANE PROTEIN"/>
    <property type="match status" value="1"/>
</dbReference>
<feature type="region of interest" description="Disordered" evidence="6">
    <location>
        <begin position="272"/>
        <end position="308"/>
    </location>
</feature>
<feature type="transmembrane region" description="Helical" evidence="7">
    <location>
        <begin position="160"/>
        <end position="183"/>
    </location>
</feature>
<dbReference type="EMBL" id="KZ613895">
    <property type="protein sequence ID" value="PMD52957.1"/>
    <property type="molecule type" value="Genomic_DNA"/>
</dbReference>
<dbReference type="GO" id="GO:0016020">
    <property type="term" value="C:membrane"/>
    <property type="evidence" value="ECO:0007669"/>
    <property type="project" value="UniProtKB-SubCell"/>
</dbReference>
<evidence type="ECO:0000256" key="5">
    <source>
        <dbReference type="ARBA" id="ARBA00038359"/>
    </source>
</evidence>
<organism evidence="9 10">
    <name type="scientific">Hyaloscypha bicolor E</name>
    <dbReference type="NCBI Taxonomy" id="1095630"/>
    <lineage>
        <taxon>Eukaryota</taxon>
        <taxon>Fungi</taxon>
        <taxon>Dikarya</taxon>
        <taxon>Ascomycota</taxon>
        <taxon>Pezizomycotina</taxon>
        <taxon>Leotiomycetes</taxon>
        <taxon>Helotiales</taxon>
        <taxon>Hyaloscyphaceae</taxon>
        <taxon>Hyaloscypha</taxon>
        <taxon>Hyaloscypha bicolor</taxon>
    </lineage>
</organism>
<keyword evidence="4 7" id="KW-0472">Membrane</keyword>
<feature type="compositionally biased region" description="Polar residues" evidence="6">
    <location>
        <begin position="272"/>
        <end position="284"/>
    </location>
</feature>
<dbReference type="Proteomes" id="UP000235371">
    <property type="component" value="Unassembled WGS sequence"/>
</dbReference>
<evidence type="ECO:0000259" key="8">
    <source>
        <dbReference type="Pfam" id="PF20684"/>
    </source>
</evidence>
<dbReference type="RefSeq" id="XP_024729861.1">
    <property type="nucleotide sequence ID" value="XM_024875880.1"/>
</dbReference>
<feature type="transmembrane region" description="Helical" evidence="7">
    <location>
        <begin position="6"/>
        <end position="25"/>
    </location>
</feature>
<comment type="similarity">
    <text evidence="5">Belongs to the SAT4 family.</text>
</comment>
<name>A0A2J6SQB3_9HELO</name>
<dbReference type="OrthoDB" id="444631at2759"/>
<dbReference type="PANTHER" id="PTHR33048">
    <property type="entry name" value="PTH11-LIKE INTEGRAL MEMBRANE PROTEIN (AFU_ORTHOLOGUE AFUA_5G11245)"/>
    <property type="match status" value="1"/>
</dbReference>
<dbReference type="AlphaFoldDB" id="A0A2J6SQB3"/>
<dbReference type="InParanoid" id="A0A2J6SQB3"/>
<keyword evidence="2 7" id="KW-0812">Transmembrane</keyword>
<evidence type="ECO:0000256" key="1">
    <source>
        <dbReference type="ARBA" id="ARBA00004141"/>
    </source>
</evidence>
<keyword evidence="10" id="KW-1185">Reference proteome</keyword>
<dbReference type="InterPro" id="IPR052337">
    <property type="entry name" value="SAT4-like"/>
</dbReference>
<accession>A0A2J6SQB3</accession>
<evidence type="ECO:0000313" key="10">
    <source>
        <dbReference type="Proteomes" id="UP000235371"/>
    </source>
</evidence>
<feature type="transmembrane region" description="Helical" evidence="7">
    <location>
        <begin position="119"/>
        <end position="140"/>
    </location>
</feature>
<feature type="non-terminal residue" evidence="9">
    <location>
        <position position="1"/>
    </location>
</feature>
<evidence type="ECO:0000313" key="9">
    <source>
        <dbReference type="EMBL" id="PMD52957.1"/>
    </source>
</evidence>
<evidence type="ECO:0000256" key="7">
    <source>
        <dbReference type="SAM" id="Phobius"/>
    </source>
</evidence>
<dbReference type="Pfam" id="PF20684">
    <property type="entry name" value="Fung_rhodopsin"/>
    <property type="match status" value="1"/>
</dbReference>
<protein>
    <recommendedName>
        <fullName evidence="8">Rhodopsin domain-containing protein</fullName>
    </recommendedName>
</protein>
<evidence type="ECO:0000256" key="4">
    <source>
        <dbReference type="ARBA" id="ARBA00023136"/>
    </source>
</evidence>
<comment type="subcellular location">
    <subcellularLocation>
        <location evidence="1">Membrane</location>
        <topology evidence="1">Multi-pass membrane protein</topology>
    </subcellularLocation>
</comment>
<sequence>SQSRVLGVLIGTIVPTIFSTIFVLARLYTRSILTKNWGWDDTLITVSWLASLCLAVLDCLFVKFGSGRHSFLQTLPDVIATLKLAFISRIIYQFVICITKLGICTFYMRVFQDKQSKMVIYSLLGFITITALVIELTFLFSCKPVSGAWAIPPTCASPLASFYANTITGVIADVSLMVFVIPRVLPLQLPVKQKIILLGVVSLGVLIIVAACIRLDRIIMLDGSNDKTWDVSDLTTWTSIEVSVGLFCASAPAIRPLIRKIAPNLFPSESQTLNRGGTLRQSGTKHGVSKRYGYVNGTATSGPRRGVGRGEAFELESWDEGEFGKGRRGEVGTTFWIRTGGDEEERSNKKRTVYGKIVKTVRVSVHEDENRGEDDERERSRMESIIVKLDV</sequence>
<keyword evidence="3 7" id="KW-1133">Transmembrane helix</keyword>
<gene>
    <name evidence="9" type="ORF">K444DRAFT_542504</name>
</gene>
<feature type="transmembrane region" description="Helical" evidence="7">
    <location>
        <begin position="195"/>
        <end position="216"/>
    </location>
</feature>
<feature type="transmembrane region" description="Helical" evidence="7">
    <location>
        <begin position="46"/>
        <end position="66"/>
    </location>
</feature>